<dbReference type="Proteomes" id="UP000027920">
    <property type="component" value="Unassembled WGS sequence"/>
</dbReference>
<dbReference type="AlphaFoldDB" id="A0A072PF47"/>
<dbReference type="EMBL" id="AMGV01000004">
    <property type="protein sequence ID" value="KEF58501.1"/>
    <property type="molecule type" value="Genomic_DNA"/>
</dbReference>
<sequence length="144" mass="16637">MPFTTMNNYNWLFDISDMSRAPNNLPHDFNYVSNSAVTEPAPIRPEIYQNIGLTNEYGYMPRHAAVDPHENFNTSALQPEASTTEQRHSHTLFIATLTKGWLDSNSVRGRVWVCTDIARNFQPSITNYDLRISRPKFYVIFFVC</sequence>
<protein>
    <submittedName>
        <fullName evidence="1">Uncharacterized protein</fullName>
    </submittedName>
</protein>
<evidence type="ECO:0000313" key="1">
    <source>
        <dbReference type="EMBL" id="KEF58501.1"/>
    </source>
</evidence>
<dbReference type="HOGENOM" id="CLU_1796479_0_0_1"/>
<accession>A0A072PF47</accession>
<name>A0A072PF47_9EURO</name>
<dbReference type="VEuPathDB" id="FungiDB:A1O9_06427"/>
<reference evidence="1 2" key="1">
    <citation type="submission" date="2013-03" db="EMBL/GenBank/DDBJ databases">
        <title>The Genome Sequence of Exophiala aquamarina CBS 119918.</title>
        <authorList>
            <consortium name="The Broad Institute Genomics Platform"/>
            <person name="Cuomo C."/>
            <person name="de Hoog S."/>
            <person name="Gorbushina A."/>
            <person name="Walker B."/>
            <person name="Young S.K."/>
            <person name="Zeng Q."/>
            <person name="Gargeya S."/>
            <person name="Fitzgerald M."/>
            <person name="Haas B."/>
            <person name="Abouelleil A."/>
            <person name="Allen A.W."/>
            <person name="Alvarado L."/>
            <person name="Arachchi H.M."/>
            <person name="Berlin A.M."/>
            <person name="Chapman S.B."/>
            <person name="Gainer-Dewar J."/>
            <person name="Goldberg J."/>
            <person name="Griggs A."/>
            <person name="Gujja S."/>
            <person name="Hansen M."/>
            <person name="Howarth C."/>
            <person name="Imamovic A."/>
            <person name="Ireland A."/>
            <person name="Larimer J."/>
            <person name="McCowan C."/>
            <person name="Murphy C."/>
            <person name="Pearson M."/>
            <person name="Poon T.W."/>
            <person name="Priest M."/>
            <person name="Roberts A."/>
            <person name="Saif S."/>
            <person name="Shea T."/>
            <person name="Sisk P."/>
            <person name="Sykes S."/>
            <person name="Wortman J."/>
            <person name="Nusbaum C."/>
            <person name="Birren B."/>
        </authorList>
    </citation>
    <scope>NUCLEOTIDE SEQUENCE [LARGE SCALE GENOMIC DNA]</scope>
    <source>
        <strain evidence="1 2">CBS 119918</strain>
    </source>
</reference>
<gene>
    <name evidence="1" type="ORF">A1O9_06427</name>
</gene>
<comment type="caution">
    <text evidence="1">The sequence shown here is derived from an EMBL/GenBank/DDBJ whole genome shotgun (WGS) entry which is preliminary data.</text>
</comment>
<keyword evidence="2" id="KW-1185">Reference proteome</keyword>
<proteinExistence type="predicted"/>
<dbReference type="RefSeq" id="XP_013261091.1">
    <property type="nucleotide sequence ID" value="XM_013405637.1"/>
</dbReference>
<dbReference type="GeneID" id="25281344"/>
<organism evidence="1 2">
    <name type="scientific">Exophiala aquamarina CBS 119918</name>
    <dbReference type="NCBI Taxonomy" id="1182545"/>
    <lineage>
        <taxon>Eukaryota</taxon>
        <taxon>Fungi</taxon>
        <taxon>Dikarya</taxon>
        <taxon>Ascomycota</taxon>
        <taxon>Pezizomycotina</taxon>
        <taxon>Eurotiomycetes</taxon>
        <taxon>Chaetothyriomycetidae</taxon>
        <taxon>Chaetothyriales</taxon>
        <taxon>Herpotrichiellaceae</taxon>
        <taxon>Exophiala</taxon>
    </lineage>
</organism>
<evidence type="ECO:0000313" key="2">
    <source>
        <dbReference type="Proteomes" id="UP000027920"/>
    </source>
</evidence>